<dbReference type="Gene3D" id="1.10.472.80">
    <property type="entry name" value="Ypt/Rab-GAP domain of gyp1p, domain 3"/>
    <property type="match status" value="1"/>
</dbReference>
<evidence type="ECO:0000313" key="2">
    <source>
        <dbReference type="EMBL" id="CAK7916930.1"/>
    </source>
</evidence>
<evidence type="ECO:0000259" key="1">
    <source>
        <dbReference type="PROSITE" id="PS50086"/>
    </source>
</evidence>
<dbReference type="PANTHER" id="PTHR22957">
    <property type="entry name" value="TBC1 DOMAIN FAMILY MEMBER GTPASE-ACTIVATING PROTEIN"/>
    <property type="match status" value="1"/>
</dbReference>
<dbReference type="Gene3D" id="1.10.8.270">
    <property type="entry name" value="putative rabgap domain of human tbc1 domain family member 14 like domains"/>
    <property type="match status" value="1"/>
</dbReference>
<dbReference type="SMART" id="SM00164">
    <property type="entry name" value="TBC"/>
    <property type="match status" value="1"/>
</dbReference>
<sequence>MLRENEIISKVLLTVDQYKGKVSSLRTGISNDTYLRSENFSRLLLWKVCLITDSLNIQKWDEALSASRIVYTQILKRPDMAIPWDQLEPDNVFYIPRKTTRRETNTIKKVINNLERVHIDDDPLTADNNKQGNHSNIHLPTDLELLEIITLDIERIFPGNELFHAPTTDALNHRRTLVQILYIWSKCNPSVGYKQGLHELLGLVYLNLWRESIEIPNTNTISTDDLKILKLYNVKYLAHDLFSMFNKFVMQSGIGPKYFESEQELFKSIQTFDMYLLKVDQLIHYNLTNKLKLESPLWLIRYLRLLLSRELGNDLECVSIFWDKLIGGNCSTTSSNTSGITIGNIGIGGDKPNGNTITTIPDLLTFSVIILLIHIKTDLITSDFSEALSLLLHYPIAKISGKYSSKADFISKLYKDAVSLYERRDNDKKLYEYGLKLNTHYNPNLKITMSYRSSEEVERSKEEKLKFEKLRMEMRLKKKVKSMMG</sequence>
<gene>
    <name evidence="2" type="primary">GYP6</name>
    <name evidence="2" type="ORF">CAAN4_G06194</name>
</gene>
<protein>
    <submittedName>
        <fullName evidence="2">GTPase-activating protein Gyp6p</fullName>
    </submittedName>
</protein>
<dbReference type="SUPFAM" id="SSF47923">
    <property type="entry name" value="Ypt/Rab-GAP domain of gyp1p"/>
    <property type="match status" value="2"/>
</dbReference>
<proteinExistence type="predicted"/>
<dbReference type="PANTHER" id="PTHR22957:SF27">
    <property type="entry name" value="TBC1 DOMAIN FAMILY MEMBER 13"/>
    <property type="match status" value="1"/>
</dbReference>
<keyword evidence="3" id="KW-1185">Reference proteome</keyword>
<organism evidence="2 3">
    <name type="scientific">[Candida] anglica</name>
    <dbReference type="NCBI Taxonomy" id="148631"/>
    <lineage>
        <taxon>Eukaryota</taxon>
        <taxon>Fungi</taxon>
        <taxon>Dikarya</taxon>
        <taxon>Ascomycota</taxon>
        <taxon>Saccharomycotina</taxon>
        <taxon>Pichiomycetes</taxon>
        <taxon>Debaryomycetaceae</taxon>
        <taxon>Kurtzmaniella</taxon>
    </lineage>
</organism>
<name>A0ABP0EH71_9ASCO</name>
<dbReference type="PROSITE" id="PS50086">
    <property type="entry name" value="TBC_RABGAP"/>
    <property type="match status" value="1"/>
</dbReference>
<dbReference type="InterPro" id="IPR000195">
    <property type="entry name" value="Rab-GAP-TBC_dom"/>
</dbReference>
<dbReference type="InterPro" id="IPR035969">
    <property type="entry name" value="Rab-GAP_TBC_sf"/>
</dbReference>
<reference evidence="2 3" key="1">
    <citation type="submission" date="2024-01" db="EMBL/GenBank/DDBJ databases">
        <authorList>
            <consortium name="Genoscope - CEA"/>
            <person name="William W."/>
        </authorList>
    </citation>
    <scope>NUCLEOTIDE SEQUENCE [LARGE SCALE GENOMIC DNA]</scope>
    <source>
        <strain evidence="2 3">29B2s-10</strain>
    </source>
</reference>
<accession>A0ABP0EH71</accession>
<dbReference type="Proteomes" id="UP001497600">
    <property type="component" value="Chromosome G"/>
</dbReference>
<dbReference type="EMBL" id="OZ004259">
    <property type="protein sequence ID" value="CAK7916930.1"/>
    <property type="molecule type" value="Genomic_DNA"/>
</dbReference>
<feature type="domain" description="Rab-GAP TBC" evidence="1">
    <location>
        <begin position="132"/>
        <end position="329"/>
    </location>
</feature>
<dbReference type="Pfam" id="PF00566">
    <property type="entry name" value="RabGAP-TBC"/>
    <property type="match status" value="1"/>
</dbReference>
<evidence type="ECO:0000313" key="3">
    <source>
        <dbReference type="Proteomes" id="UP001497600"/>
    </source>
</evidence>